<proteinExistence type="inferred from homology"/>
<dbReference type="SUPFAM" id="SSF55961">
    <property type="entry name" value="Bet v1-like"/>
    <property type="match status" value="1"/>
</dbReference>
<dbReference type="CDD" id="cd07813">
    <property type="entry name" value="COQ10p_like"/>
    <property type="match status" value="1"/>
</dbReference>
<protein>
    <recommendedName>
        <fullName evidence="4">Coenzyme Q-binding protein COQ10 START domain-containing protein</fullName>
    </recommendedName>
</protein>
<evidence type="ECO:0000313" key="5">
    <source>
        <dbReference type="EMBL" id="KAK6510886.1"/>
    </source>
</evidence>
<dbReference type="InterPro" id="IPR044996">
    <property type="entry name" value="COQ10-like"/>
</dbReference>
<name>A0AAN8NKM3_9PEZI</name>
<gene>
    <name evidence="5" type="ORF">TWF506_009977</name>
</gene>
<dbReference type="GO" id="GO:0045333">
    <property type="term" value="P:cellular respiration"/>
    <property type="evidence" value="ECO:0007669"/>
    <property type="project" value="InterPro"/>
</dbReference>
<dbReference type="GO" id="GO:0048039">
    <property type="term" value="F:ubiquinone binding"/>
    <property type="evidence" value="ECO:0007669"/>
    <property type="project" value="InterPro"/>
</dbReference>
<dbReference type="InterPro" id="IPR005031">
    <property type="entry name" value="COQ10_START"/>
</dbReference>
<dbReference type="Pfam" id="PF03364">
    <property type="entry name" value="Polyketide_cyc"/>
    <property type="match status" value="1"/>
</dbReference>
<dbReference type="AlphaFoldDB" id="A0AAN8NKM3"/>
<evidence type="ECO:0000313" key="6">
    <source>
        <dbReference type="Proteomes" id="UP001307849"/>
    </source>
</evidence>
<dbReference type="PANTHER" id="PTHR12901:SF10">
    <property type="entry name" value="COENZYME Q-BINDING PROTEIN COQ10, MITOCHONDRIAL"/>
    <property type="match status" value="1"/>
</dbReference>
<dbReference type="GO" id="GO:0005739">
    <property type="term" value="C:mitochondrion"/>
    <property type="evidence" value="ECO:0007669"/>
    <property type="project" value="TreeGrafter"/>
</dbReference>
<sequence>MIIRPPPSLPSRLLKPSTFLHHPRLSNNNLQTRSFILPTTSSTPQRLTVTRNLRHPPSKLFTLISDINSYSSFVPFCVKSTVTSTTPPPDSFPTTADLRVGWGGYDETFTSKVKCERFDEGKGGVVMADASENGIFEVLRATWVVNEKDKDVVLNVEKVKKEMEESKVDLEIEYKFANPLYAVMSEAVVPVVAGKIIEAFEGRVEQVLGKR</sequence>
<comment type="function">
    <text evidence="3">Required for the function of coenzyme Q in the respiratory chain. May serve as a chaperone or may be involved in the transport of Q6 from its site of synthesis to the catalytic sites of the respiratory complexes.</text>
</comment>
<dbReference type="Gene3D" id="3.30.530.20">
    <property type="match status" value="1"/>
</dbReference>
<comment type="subunit">
    <text evidence="2">Interacts with coenzyme Q.</text>
</comment>
<evidence type="ECO:0000256" key="1">
    <source>
        <dbReference type="ARBA" id="ARBA00006885"/>
    </source>
</evidence>
<comment type="similarity">
    <text evidence="1">Belongs to the COQ10 family.</text>
</comment>
<evidence type="ECO:0000256" key="2">
    <source>
        <dbReference type="ARBA" id="ARBA00011814"/>
    </source>
</evidence>
<dbReference type="InterPro" id="IPR023393">
    <property type="entry name" value="START-like_dom_sf"/>
</dbReference>
<dbReference type="PANTHER" id="PTHR12901">
    <property type="entry name" value="SPERM PROTEIN HOMOLOG"/>
    <property type="match status" value="1"/>
</dbReference>
<dbReference type="EMBL" id="JAVHJM010000007">
    <property type="protein sequence ID" value="KAK6510886.1"/>
    <property type="molecule type" value="Genomic_DNA"/>
</dbReference>
<feature type="domain" description="Coenzyme Q-binding protein COQ10 START" evidence="4">
    <location>
        <begin position="55"/>
        <end position="201"/>
    </location>
</feature>
<evidence type="ECO:0000256" key="3">
    <source>
        <dbReference type="ARBA" id="ARBA00024947"/>
    </source>
</evidence>
<reference evidence="5 6" key="1">
    <citation type="submission" date="2019-10" db="EMBL/GenBank/DDBJ databases">
        <authorList>
            <person name="Palmer J.M."/>
        </authorList>
    </citation>
    <scope>NUCLEOTIDE SEQUENCE [LARGE SCALE GENOMIC DNA]</scope>
    <source>
        <strain evidence="5 6">TWF506</strain>
    </source>
</reference>
<dbReference type="Proteomes" id="UP001307849">
    <property type="component" value="Unassembled WGS sequence"/>
</dbReference>
<keyword evidence="6" id="KW-1185">Reference proteome</keyword>
<accession>A0AAN8NKM3</accession>
<evidence type="ECO:0000259" key="4">
    <source>
        <dbReference type="Pfam" id="PF03364"/>
    </source>
</evidence>
<organism evidence="5 6">
    <name type="scientific">Arthrobotrys conoides</name>
    <dbReference type="NCBI Taxonomy" id="74498"/>
    <lineage>
        <taxon>Eukaryota</taxon>
        <taxon>Fungi</taxon>
        <taxon>Dikarya</taxon>
        <taxon>Ascomycota</taxon>
        <taxon>Pezizomycotina</taxon>
        <taxon>Orbiliomycetes</taxon>
        <taxon>Orbiliales</taxon>
        <taxon>Orbiliaceae</taxon>
        <taxon>Arthrobotrys</taxon>
    </lineage>
</organism>
<comment type="caution">
    <text evidence="5">The sequence shown here is derived from an EMBL/GenBank/DDBJ whole genome shotgun (WGS) entry which is preliminary data.</text>
</comment>